<dbReference type="AlphaFoldDB" id="A0A813TQD7"/>
<name>A0A813TQD7_9BILA</name>
<dbReference type="PROSITE" id="PS51340">
    <property type="entry name" value="MOSC"/>
    <property type="match status" value="1"/>
</dbReference>
<protein>
    <recommendedName>
        <fullName evidence="2">MOSC domain-containing protein</fullName>
    </recommendedName>
</protein>
<dbReference type="GO" id="GO:0003824">
    <property type="term" value="F:catalytic activity"/>
    <property type="evidence" value="ECO:0007669"/>
    <property type="project" value="InterPro"/>
</dbReference>
<dbReference type="PANTHER" id="PTHR14237">
    <property type="entry name" value="MOLYBDOPTERIN COFACTOR SULFURASE MOSC"/>
    <property type="match status" value="1"/>
</dbReference>
<accession>A0A813TQD7</accession>
<evidence type="ECO:0000313" key="4">
    <source>
        <dbReference type="Proteomes" id="UP000663845"/>
    </source>
</evidence>
<evidence type="ECO:0000256" key="1">
    <source>
        <dbReference type="ARBA" id="ARBA00023150"/>
    </source>
</evidence>
<reference evidence="3" key="1">
    <citation type="submission" date="2021-02" db="EMBL/GenBank/DDBJ databases">
        <authorList>
            <person name="Nowell W R."/>
        </authorList>
    </citation>
    <scope>NUCLEOTIDE SEQUENCE</scope>
</reference>
<evidence type="ECO:0000259" key="2">
    <source>
        <dbReference type="PROSITE" id="PS51340"/>
    </source>
</evidence>
<dbReference type="Pfam" id="PF03476">
    <property type="entry name" value="MOSC_N"/>
    <property type="match status" value="1"/>
</dbReference>
<evidence type="ECO:0000313" key="3">
    <source>
        <dbReference type="EMBL" id="CAF0811596.1"/>
    </source>
</evidence>
<dbReference type="SUPFAM" id="SSF50800">
    <property type="entry name" value="PK beta-barrel domain-like"/>
    <property type="match status" value="1"/>
</dbReference>
<dbReference type="Gene3D" id="3.40.640.10">
    <property type="entry name" value="Type I PLP-dependent aspartate aminotransferase-like (Major domain)"/>
    <property type="match status" value="1"/>
</dbReference>
<feature type="domain" description="MOSC" evidence="2">
    <location>
        <begin position="687"/>
        <end position="847"/>
    </location>
</feature>
<organism evidence="3 4">
    <name type="scientific">Adineta steineri</name>
    <dbReference type="NCBI Taxonomy" id="433720"/>
    <lineage>
        <taxon>Eukaryota</taxon>
        <taxon>Metazoa</taxon>
        <taxon>Spiralia</taxon>
        <taxon>Gnathifera</taxon>
        <taxon>Rotifera</taxon>
        <taxon>Eurotatoria</taxon>
        <taxon>Bdelloidea</taxon>
        <taxon>Adinetida</taxon>
        <taxon>Adinetidae</taxon>
        <taxon>Adineta</taxon>
    </lineage>
</organism>
<dbReference type="Pfam" id="PF03473">
    <property type="entry name" value="MOSC"/>
    <property type="match status" value="1"/>
</dbReference>
<dbReference type="InterPro" id="IPR005302">
    <property type="entry name" value="MoCF_Sase_C"/>
</dbReference>
<comment type="caution">
    <text evidence="3">The sequence shown here is derived from an EMBL/GenBank/DDBJ whole genome shotgun (WGS) entry which is preliminary data.</text>
</comment>
<dbReference type="EMBL" id="CAJNOG010000035">
    <property type="protein sequence ID" value="CAF0811596.1"/>
    <property type="molecule type" value="Genomic_DNA"/>
</dbReference>
<dbReference type="SUPFAM" id="SSF53383">
    <property type="entry name" value="PLP-dependent transferases"/>
    <property type="match status" value="1"/>
</dbReference>
<gene>
    <name evidence="3" type="ORF">JYZ213_LOCUS5808</name>
</gene>
<keyword evidence="1" id="KW-0501">Molybdenum cofactor biosynthesis</keyword>
<dbReference type="InterPro" id="IPR005303">
    <property type="entry name" value="MOCOS_middle"/>
</dbReference>
<dbReference type="InterPro" id="IPR015421">
    <property type="entry name" value="PyrdxlP-dep_Trfase_major"/>
</dbReference>
<dbReference type="PANTHER" id="PTHR14237:SF80">
    <property type="entry name" value="MOLYBDENUM COFACTOR SULFURASE"/>
    <property type="match status" value="1"/>
</dbReference>
<sequence>MNKQTFITNHPEYGYNGTIDEIYHTEFSTRLPSDRVYLDHAGTTLYTQFQIDSHFNQLRTLTLNNPHSEQEDSKSLLLIQECIELILSIFQTSSRYYSIIFTLNTSHACQLLSSLFPFSSQSEYAYMTDSHNSLIGIRQQVKSKGGSFSVIDYPSHIYNKQTDSDINNWSFRCAGRSSSSSSEMESDNPYYCLFATPAENNFNGLRPPLDNLLGPFINARENQSENFPIPVQRRPSKSCHWLTLVDCAKYLSTQPFSLSTYPVDFVVLSFYKIFGYPTGLGALIVRNESLKILNKENYFGGGSVQYISPYDDNRVLYKSGIDAFIHGTIPFTTILSLYHGFQLITCKLSYKSISLHTQCLIEYCRNEMCKLNYSNGQILCLFYDARNNLLNKKNGYSYGPILNFNLYNRHGQFLSCRLIQRIAADHNIILRVGTFCAPGASQAYLGSSKSFEINHECHRGLFCGTNNDGEDVLDSGHQPLGSIRLSLGWMSRYEDIQNWIDFLRQVILQGIGIAPLLPSLTVNKYSNEEIILNLTHIYIYPIKSCGSMSVKEWPLTSISFLYDREWIIIDQNLNPLTLKRLPSLAQIKPFINLKQNQLILNANNHPSFIIDINNDSTIIKSSIKLNDGIICDMYGGEIEHWLTNVLGIYATLARRRNDSQMTLANEGAFLLLNDGIICDMYGGEIEHWLTNVLGIYATLARRRNDSQMTLANEGAFLLVHEESVRQIKSELNEKEKITHERFRPNLVVDKCNINQFYSAYSEDLWKRFVILNEDSIQLKTIGLCQRCSIVNVDPLTGTNQSHLFTRLQTQRREINSLRANFGILLNLSEIYNNTNFIRVGDRIQAFK</sequence>
<dbReference type="Proteomes" id="UP000663845">
    <property type="component" value="Unassembled WGS sequence"/>
</dbReference>
<dbReference type="SUPFAM" id="SSF141673">
    <property type="entry name" value="MOSC N-terminal domain-like"/>
    <property type="match status" value="1"/>
</dbReference>
<dbReference type="GO" id="GO:0030170">
    <property type="term" value="F:pyridoxal phosphate binding"/>
    <property type="evidence" value="ECO:0007669"/>
    <property type="project" value="InterPro"/>
</dbReference>
<dbReference type="InterPro" id="IPR011037">
    <property type="entry name" value="Pyrv_Knase-like_insert_dom_sf"/>
</dbReference>
<dbReference type="InterPro" id="IPR000192">
    <property type="entry name" value="Aminotrans_V_dom"/>
</dbReference>
<dbReference type="GO" id="GO:0030151">
    <property type="term" value="F:molybdenum ion binding"/>
    <property type="evidence" value="ECO:0007669"/>
    <property type="project" value="InterPro"/>
</dbReference>
<proteinExistence type="predicted"/>
<dbReference type="Pfam" id="PF00266">
    <property type="entry name" value="Aminotran_5"/>
    <property type="match status" value="1"/>
</dbReference>
<dbReference type="GO" id="GO:0006777">
    <property type="term" value="P:Mo-molybdopterin cofactor biosynthetic process"/>
    <property type="evidence" value="ECO:0007669"/>
    <property type="project" value="UniProtKB-KW"/>
</dbReference>
<dbReference type="InterPro" id="IPR015424">
    <property type="entry name" value="PyrdxlP-dep_Trfase"/>
</dbReference>